<protein>
    <submittedName>
        <fullName evidence="1">Uncharacterized protein</fullName>
    </submittedName>
</protein>
<organism evidence="1 2">
    <name type="scientific">Sphingomonas natans</name>
    <dbReference type="NCBI Taxonomy" id="3063330"/>
    <lineage>
        <taxon>Bacteria</taxon>
        <taxon>Pseudomonadati</taxon>
        <taxon>Pseudomonadota</taxon>
        <taxon>Alphaproteobacteria</taxon>
        <taxon>Sphingomonadales</taxon>
        <taxon>Sphingomonadaceae</taxon>
        <taxon>Sphingomonas</taxon>
    </lineage>
</organism>
<accession>A0ABT8YA37</accession>
<dbReference type="EMBL" id="JAUOTP010000005">
    <property type="protein sequence ID" value="MDO6415204.1"/>
    <property type="molecule type" value="Genomic_DNA"/>
</dbReference>
<reference evidence="1" key="1">
    <citation type="submission" date="2023-07" db="EMBL/GenBank/DDBJ databases">
        <authorList>
            <person name="Kim M."/>
        </authorList>
    </citation>
    <scope>NUCLEOTIDE SEQUENCE</scope>
    <source>
        <strain evidence="1">BIUV-7</strain>
    </source>
</reference>
<evidence type="ECO:0000313" key="2">
    <source>
        <dbReference type="Proteomes" id="UP001169764"/>
    </source>
</evidence>
<dbReference type="RefSeq" id="WP_303543054.1">
    <property type="nucleotide sequence ID" value="NZ_JAUOTP010000005.1"/>
</dbReference>
<evidence type="ECO:0000313" key="1">
    <source>
        <dbReference type="EMBL" id="MDO6415204.1"/>
    </source>
</evidence>
<keyword evidence="2" id="KW-1185">Reference proteome</keyword>
<name>A0ABT8YA37_9SPHN</name>
<gene>
    <name evidence="1" type="ORF">Q4F19_12500</name>
</gene>
<proteinExistence type="predicted"/>
<sequence>MTEPVPHFHDGYVTGLSLRERAAAIYLQDVVGSDYELVLDGLEALQIDDFREGNIISNVEIITGRTPDADTDFDRLFVPPHPSAATQYQEAHALLMKRQIARIESGETCLVVIVPSLGADLLAICQGVLCRPV</sequence>
<comment type="caution">
    <text evidence="1">The sequence shown here is derived from an EMBL/GenBank/DDBJ whole genome shotgun (WGS) entry which is preliminary data.</text>
</comment>
<dbReference type="Proteomes" id="UP001169764">
    <property type="component" value="Unassembled WGS sequence"/>
</dbReference>